<name>A0ABP6RNH7_9PSEU</name>
<organism evidence="8 9">
    <name type="scientific">Saccharopolyspora gregorii</name>
    <dbReference type="NCBI Taxonomy" id="33914"/>
    <lineage>
        <taxon>Bacteria</taxon>
        <taxon>Bacillati</taxon>
        <taxon>Actinomycetota</taxon>
        <taxon>Actinomycetes</taxon>
        <taxon>Pseudonocardiales</taxon>
        <taxon>Pseudonocardiaceae</taxon>
        <taxon>Saccharopolyspora</taxon>
    </lineage>
</organism>
<dbReference type="Gene3D" id="3.40.50.1980">
    <property type="entry name" value="Nitrogenase molybdenum iron protein domain"/>
    <property type="match status" value="2"/>
</dbReference>
<evidence type="ECO:0000313" key="8">
    <source>
        <dbReference type="EMBL" id="GAA3357269.1"/>
    </source>
</evidence>
<dbReference type="PANTHER" id="PTHR30532:SF24">
    <property type="entry name" value="FERRIC ENTEROBACTIN-BINDING PERIPLASMIC PROTEIN FEPB"/>
    <property type="match status" value="1"/>
</dbReference>
<accession>A0ABP6RNH7</accession>
<dbReference type="InterPro" id="IPR002491">
    <property type="entry name" value="ABC_transptr_periplasmic_BD"/>
</dbReference>
<keyword evidence="3" id="KW-0813">Transport</keyword>
<evidence type="ECO:0000256" key="4">
    <source>
        <dbReference type="ARBA" id="ARBA00022729"/>
    </source>
</evidence>
<evidence type="ECO:0000256" key="6">
    <source>
        <dbReference type="SAM" id="SignalP"/>
    </source>
</evidence>
<evidence type="ECO:0000256" key="3">
    <source>
        <dbReference type="ARBA" id="ARBA00022448"/>
    </source>
</evidence>
<dbReference type="EMBL" id="BAAAYK010000038">
    <property type="protein sequence ID" value="GAA3357269.1"/>
    <property type="molecule type" value="Genomic_DNA"/>
</dbReference>
<evidence type="ECO:0000259" key="7">
    <source>
        <dbReference type="PROSITE" id="PS50983"/>
    </source>
</evidence>
<comment type="similarity">
    <text evidence="2">Belongs to the bacterial solute-binding protein 8 family.</text>
</comment>
<keyword evidence="9" id="KW-1185">Reference proteome</keyword>
<evidence type="ECO:0000256" key="5">
    <source>
        <dbReference type="SAM" id="MobiDB-lite"/>
    </source>
</evidence>
<dbReference type="Proteomes" id="UP001500483">
    <property type="component" value="Unassembled WGS sequence"/>
</dbReference>
<keyword evidence="4 6" id="KW-0732">Signal</keyword>
<feature type="region of interest" description="Disordered" evidence="5">
    <location>
        <begin position="135"/>
        <end position="157"/>
    </location>
</feature>
<dbReference type="SUPFAM" id="SSF53807">
    <property type="entry name" value="Helical backbone' metal receptor"/>
    <property type="match status" value="1"/>
</dbReference>
<dbReference type="PROSITE" id="PS50983">
    <property type="entry name" value="FE_B12_PBP"/>
    <property type="match status" value="1"/>
</dbReference>
<feature type="chain" id="PRO_5045079869" evidence="6">
    <location>
        <begin position="24"/>
        <end position="315"/>
    </location>
</feature>
<dbReference type="PANTHER" id="PTHR30532">
    <property type="entry name" value="IRON III DICITRATE-BINDING PERIPLASMIC PROTEIN"/>
    <property type="match status" value="1"/>
</dbReference>
<evidence type="ECO:0000256" key="2">
    <source>
        <dbReference type="ARBA" id="ARBA00008814"/>
    </source>
</evidence>
<dbReference type="Pfam" id="PF01497">
    <property type="entry name" value="Peripla_BP_2"/>
    <property type="match status" value="1"/>
</dbReference>
<gene>
    <name evidence="8" type="ORF">GCM10020366_24590</name>
</gene>
<dbReference type="InterPro" id="IPR051313">
    <property type="entry name" value="Bact_iron-sidero_bind"/>
</dbReference>
<protein>
    <submittedName>
        <fullName evidence="8">Iron-siderophore ABC transporter substrate-binding protein</fullName>
    </submittedName>
</protein>
<feature type="domain" description="Fe/B12 periplasmic-binding" evidence="7">
    <location>
        <begin position="46"/>
        <end position="311"/>
    </location>
</feature>
<dbReference type="CDD" id="cd01146">
    <property type="entry name" value="FhuD"/>
    <property type="match status" value="1"/>
</dbReference>
<evidence type="ECO:0000256" key="1">
    <source>
        <dbReference type="ARBA" id="ARBA00004196"/>
    </source>
</evidence>
<dbReference type="RefSeq" id="WP_258348648.1">
    <property type="nucleotide sequence ID" value="NZ_BAAAYK010000038.1"/>
</dbReference>
<proteinExistence type="inferred from homology"/>
<dbReference type="PROSITE" id="PS51257">
    <property type="entry name" value="PROKAR_LIPOPROTEIN"/>
    <property type="match status" value="1"/>
</dbReference>
<feature type="signal peptide" evidence="6">
    <location>
        <begin position="1"/>
        <end position="23"/>
    </location>
</feature>
<comment type="caution">
    <text evidence="8">The sequence shown here is derived from an EMBL/GenBank/DDBJ whole genome shotgun (WGS) entry which is preliminary data.</text>
</comment>
<sequence>MKRIAAAVLLLGLLAGCSPAPQAPERTGTEVRHALGTTTAPAHPARVVALGPADVDAALALGVEPVGIGLPLSAEVQPWQRRPGWEPVTLRPTDQGYSTEAIAQLHPDLILAGSDYYIDGEYAALSRLAPTTAFETTPDEEPWQTTTRQVGRALGEPAEADRLVADTERRVREAAAAHPQLAGAEVAVTLGHSPGGLGVIRSAQDVTVRTLTEFGMALSPAAANLPGAAFNAQVSAENLARIDTDVLITAYPNPAVRPQIESLPVFESLDAVRDGGYLPLAQADWPLLRQPGVLSLPYLVDHLLPRIADAARHRR</sequence>
<reference evidence="9" key="1">
    <citation type="journal article" date="2019" name="Int. J. Syst. Evol. Microbiol.">
        <title>The Global Catalogue of Microorganisms (GCM) 10K type strain sequencing project: providing services to taxonomists for standard genome sequencing and annotation.</title>
        <authorList>
            <consortium name="The Broad Institute Genomics Platform"/>
            <consortium name="The Broad Institute Genome Sequencing Center for Infectious Disease"/>
            <person name="Wu L."/>
            <person name="Ma J."/>
        </authorList>
    </citation>
    <scope>NUCLEOTIDE SEQUENCE [LARGE SCALE GENOMIC DNA]</scope>
    <source>
        <strain evidence="9">JCM 9687</strain>
    </source>
</reference>
<evidence type="ECO:0000313" key="9">
    <source>
        <dbReference type="Proteomes" id="UP001500483"/>
    </source>
</evidence>
<comment type="subcellular location">
    <subcellularLocation>
        <location evidence="1">Cell envelope</location>
    </subcellularLocation>
</comment>